<evidence type="ECO:0000313" key="14">
    <source>
        <dbReference type="RefSeq" id="XP_006559685.1"/>
    </source>
</evidence>
<evidence type="ECO:0000256" key="5">
    <source>
        <dbReference type="ARBA" id="ARBA00022889"/>
    </source>
</evidence>
<organism evidence="12">
    <name type="scientific">Apis mellifera</name>
    <name type="common">Honeybee</name>
    <dbReference type="NCBI Taxonomy" id="7460"/>
    <lineage>
        <taxon>Eukaryota</taxon>
        <taxon>Metazoa</taxon>
        <taxon>Ecdysozoa</taxon>
        <taxon>Arthropoda</taxon>
        <taxon>Hexapoda</taxon>
        <taxon>Insecta</taxon>
        <taxon>Pterygota</taxon>
        <taxon>Neoptera</taxon>
        <taxon>Endopterygota</taxon>
        <taxon>Hymenoptera</taxon>
        <taxon>Apocrita</taxon>
        <taxon>Aculeata</taxon>
        <taxon>Apoidea</taxon>
        <taxon>Anthophila</taxon>
        <taxon>Apidae</taxon>
        <taxon>Apis</taxon>
    </lineage>
</organism>
<dbReference type="PROSITE" id="PS00280">
    <property type="entry name" value="BPTI_KUNITZ_1"/>
    <property type="match status" value="1"/>
</dbReference>
<dbReference type="NCBIfam" id="NF038123">
    <property type="entry name" value="NF038123_dom"/>
    <property type="match status" value="1"/>
</dbReference>
<dbReference type="InterPro" id="IPR036383">
    <property type="entry name" value="TSP1_rpt_sf"/>
</dbReference>
<dbReference type="InterPro" id="IPR009465">
    <property type="entry name" value="Spondin_N"/>
</dbReference>
<evidence type="ECO:0000259" key="10">
    <source>
        <dbReference type="PROSITE" id="PS51019"/>
    </source>
</evidence>
<dbReference type="Pfam" id="PF02014">
    <property type="entry name" value="Reeler"/>
    <property type="match status" value="1"/>
</dbReference>
<dbReference type="PROSITE" id="PS50092">
    <property type="entry name" value="TSP1"/>
    <property type="match status" value="5"/>
</dbReference>
<dbReference type="Pfam" id="PF00090">
    <property type="entry name" value="TSP_1"/>
    <property type="match status" value="5"/>
</dbReference>
<dbReference type="PANTHER" id="PTHR11311:SF16">
    <property type="entry name" value="SPONDIN-1"/>
    <property type="match status" value="1"/>
</dbReference>
<dbReference type="PROSITE" id="PS50279">
    <property type="entry name" value="BPTI_KUNITZ_2"/>
    <property type="match status" value="1"/>
</dbReference>
<feature type="signal peptide" evidence="8">
    <location>
        <begin position="1"/>
        <end position="27"/>
    </location>
</feature>
<evidence type="ECO:0000256" key="4">
    <source>
        <dbReference type="ARBA" id="ARBA00022737"/>
    </source>
</evidence>
<dbReference type="Pfam" id="PF06468">
    <property type="entry name" value="Spond_N"/>
    <property type="match status" value="1"/>
</dbReference>
<dbReference type="InterPro" id="IPR000884">
    <property type="entry name" value="TSP1_rpt"/>
</dbReference>
<evidence type="ECO:0000256" key="6">
    <source>
        <dbReference type="ARBA" id="ARBA00030964"/>
    </source>
</evidence>
<dbReference type="OrthoDB" id="347314at2759"/>
<feature type="domain" description="BPTI/Kunitz inhibitor" evidence="9">
    <location>
        <begin position="673"/>
        <end position="723"/>
    </location>
</feature>
<dbReference type="InterPro" id="IPR002861">
    <property type="entry name" value="Reeler_dom"/>
</dbReference>
<dbReference type="Gene3D" id="2.20.100.10">
    <property type="entry name" value="Thrombospondin type-1 (TSP1) repeat"/>
    <property type="match status" value="5"/>
</dbReference>
<comment type="subcellular location">
    <subcellularLocation>
        <location evidence="1">Secreted</location>
        <location evidence="1">Extracellular space</location>
        <location evidence="1">Extracellular matrix</location>
    </subcellularLocation>
</comment>
<dbReference type="Gene3D" id="2.60.40.2130">
    <property type="entry name" value="F-spondin domain"/>
    <property type="match status" value="1"/>
</dbReference>
<keyword evidence="13" id="KW-1185">Reference proteome</keyword>
<evidence type="ECO:0000256" key="8">
    <source>
        <dbReference type="SAM" id="SignalP"/>
    </source>
</evidence>
<evidence type="ECO:0000256" key="3">
    <source>
        <dbReference type="ARBA" id="ARBA00022530"/>
    </source>
</evidence>
<dbReference type="KEGG" id="ame:413185"/>
<feature type="domain" description="Spondin" evidence="11">
    <location>
        <begin position="188"/>
        <end position="378"/>
    </location>
</feature>
<dbReference type="GO" id="GO:0007155">
    <property type="term" value="P:cell adhesion"/>
    <property type="evidence" value="ECO:0007669"/>
    <property type="project" value="UniProtKB-KW"/>
</dbReference>
<proteinExistence type="predicted"/>
<keyword evidence="8" id="KW-0732">Signal</keyword>
<keyword evidence="3" id="KW-0272">Extracellular matrix</keyword>
<feature type="chain" id="PRO_5044659501" description="Spondin-1" evidence="8">
    <location>
        <begin position="28"/>
        <end position="926"/>
    </location>
</feature>
<reference evidence="14" key="2">
    <citation type="submission" date="2025-04" db="UniProtKB">
        <authorList>
            <consortium name="RefSeq"/>
        </authorList>
    </citation>
    <scope>IDENTIFICATION</scope>
    <source>
        <strain evidence="14">DH4</strain>
        <tissue evidence="14">Whole body</tissue>
    </source>
</reference>
<dbReference type="SUPFAM" id="SSF57362">
    <property type="entry name" value="BPTI-like"/>
    <property type="match status" value="1"/>
</dbReference>
<dbReference type="CDD" id="cd00109">
    <property type="entry name" value="Kunitz-type"/>
    <property type="match status" value="1"/>
</dbReference>
<dbReference type="InterPro" id="IPR042307">
    <property type="entry name" value="Reeler_sf"/>
</dbReference>
<evidence type="ECO:0000259" key="9">
    <source>
        <dbReference type="PROSITE" id="PS50279"/>
    </source>
</evidence>
<evidence type="ECO:0000313" key="12">
    <source>
        <dbReference type="EnsemblMetazoa" id="XP_006559685"/>
    </source>
</evidence>
<dbReference type="PROSITE" id="PS51020">
    <property type="entry name" value="SPONDIN"/>
    <property type="match status" value="1"/>
</dbReference>
<keyword evidence="5" id="KW-0130">Cell adhesion</keyword>
<evidence type="ECO:0000313" key="13">
    <source>
        <dbReference type="Proteomes" id="UP000005203"/>
    </source>
</evidence>
<dbReference type="PRINTS" id="PR00759">
    <property type="entry name" value="BASICPTASE"/>
</dbReference>
<dbReference type="GO" id="GO:0004867">
    <property type="term" value="F:serine-type endopeptidase inhibitor activity"/>
    <property type="evidence" value="ECO:0007669"/>
    <property type="project" value="InterPro"/>
</dbReference>
<dbReference type="AlphaFoldDB" id="A0A7M7GQ11"/>
<sequence>MIIMGIRSLRDIRRFLLLLAVITSTNALKCSRLIEGTTMPRSNADGKYHLFITLFNRTEMVFSYMPNTRYSVTVQADRMGIIPRKFTRFLISSEPESEEDTAESGIFDLQDDLLTKYSENCPNTVVEMSMVSKEEISVAWTSPSEGSGCIFIRATILETPDTWYMDDPNLVLKICQDSKAEADNQGPVLNECCACDEAKYEVTFEGLWSRNTHPKDFPSKGWIIRFSDVIGASHTVDYRFWEYNGMASTGLQQVAEFGLTRKLESELKNQSDHIRTIIKARGISYPNVTGKTFAVFRVDQKHHLMSLVSMIDPSPDWIVGVSGLELCQSNCSWIEHKELNLYPYDAGTDNGITYLSPDSPTEPQEAIHRITSSYPNDSRSPFYDPSGLDMKPLARLYLNRQRLYEKTCEEIPGDAMNTGTPDKKRRDKACKVTSWAPWEACSVTCGRGTRLRQRFYEDKAAATQNKCNVTLTSRAKCQGEIPHCNNRGRDAGILETEKCALHDWSTWSSCSATCGDSHKTRSRNFKYKKHLKECKSIPNGPVLQETIACEYVQCPDMDKDEVSESPSQEEENKNNEQDNDNEEDYEGEAPVMEVTEKWQQNCPEERYTQWSLWSPCSSTCGPGIQLRFRLVKEGNIGSYDENLNREECKRQQATCVASIPTCNITKEEAEKICNESMEKGRCNSNIIRVYFDKQTGQCRRFSYSGCDGNRNNFETEKYCNEICGDFQRESRGNISTMTKNYKVSLSSVLSYHIPVQGQRSMKTKRAHHEKLKFKGIQPDSQVIELSNIAKDIDCQISNWSNWSACAGCRGYTESTRQIQVYSKGNGKKCPQKLHRKRKCHKIPPCSLQGDELRRRTYRDRYSRREENQISVDCKMTQWSSWSHCTATCGKASQYRTRIVKIQSVGPKSKPCSHMIENRKCHTIECP</sequence>
<dbReference type="FunFam" id="2.60.40.2130:FF:000002">
    <property type="entry name" value="Putative Spondin-1"/>
    <property type="match status" value="1"/>
</dbReference>
<evidence type="ECO:0000259" key="11">
    <source>
        <dbReference type="PROSITE" id="PS51020"/>
    </source>
</evidence>
<dbReference type="Gene3D" id="2.60.40.4060">
    <property type="entry name" value="Reeler domain"/>
    <property type="match status" value="1"/>
</dbReference>
<keyword evidence="4" id="KW-0677">Repeat</keyword>
<dbReference type="EnsemblMetazoa" id="XM_006559622">
    <property type="protein sequence ID" value="XP_006559685"/>
    <property type="gene ID" value="LOC413185"/>
</dbReference>
<dbReference type="SMART" id="SM00131">
    <property type="entry name" value="KU"/>
    <property type="match status" value="1"/>
</dbReference>
<feature type="compositionally biased region" description="Acidic residues" evidence="7">
    <location>
        <begin position="577"/>
        <end position="587"/>
    </location>
</feature>
<feature type="domain" description="Reelin" evidence="10">
    <location>
        <begin position="15"/>
        <end position="187"/>
    </location>
</feature>
<dbReference type="Proteomes" id="UP000005203">
    <property type="component" value="Linkage group LG8"/>
</dbReference>
<evidence type="ECO:0000256" key="2">
    <source>
        <dbReference type="ARBA" id="ARBA00019594"/>
    </source>
</evidence>
<dbReference type="GO" id="GO:0031012">
    <property type="term" value="C:extracellular matrix"/>
    <property type="evidence" value="ECO:0007669"/>
    <property type="project" value="TreeGrafter"/>
</dbReference>
<dbReference type="PROSITE" id="PS51019">
    <property type="entry name" value="REELIN"/>
    <property type="match status" value="1"/>
</dbReference>
<evidence type="ECO:0000256" key="7">
    <source>
        <dbReference type="SAM" id="MobiDB-lite"/>
    </source>
</evidence>
<name>A0A7M7GQ11_APIME</name>
<gene>
    <name evidence="14" type="primary">LOC413185</name>
</gene>
<protein>
    <recommendedName>
        <fullName evidence="2">Spondin-1</fullName>
    </recommendedName>
    <alternativeName>
        <fullName evidence="6">F-spondin</fullName>
    </alternativeName>
</protein>
<evidence type="ECO:0000256" key="1">
    <source>
        <dbReference type="ARBA" id="ARBA00004498"/>
    </source>
</evidence>
<dbReference type="PANTHER" id="PTHR11311">
    <property type="entry name" value="SPONDIN"/>
    <property type="match status" value="1"/>
</dbReference>
<feature type="region of interest" description="Disordered" evidence="7">
    <location>
        <begin position="559"/>
        <end position="587"/>
    </location>
</feature>
<dbReference type="InterPro" id="IPR002223">
    <property type="entry name" value="Kunitz_BPTI"/>
</dbReference>
<keyword evidence="3" id="KW-0964">Secreted</keyword>
<dbReference type="InterPro" id="IPR020901">
    <property type="entry name" value="Prtase_inh_Kunz-CS"/>
</dbReference>
<dbReference type="InterPro" id="IPR038678">
    <property type="entry name" value="Spondin_N_sf"/>
</dbReference>
<dbReference type="CDD" id="cd08544">
    <property type="entry name" value="Reeler"/>
    <property type="match status" value="1"/>
</dbReference>
<accession>A0A8B6YVB8</accession>
<dbReference type="GeneID" id="413185"/>
<dbReference type="Pfam" id="PF00014">
    <property type="entry name" value="Kunitz_BPTI"/>
    <property type="match status" value="1"/>
</dbReference>
<dbReference type="InterPro" id="IPR051418">
    <property type="entry name" value="Spondin/Thrombospondin_T1"/>
</dbReference>
<dbReference type="InterPro" id="IPR036880">
    <property type="entry name" value="Kunitz_BPTI_sf"/>
</dbReference>
<reference evidence="12" key="1">
    <citation type="submission" date="2021-01" db="UniProtKB">
        <authorList>
            <consortium name="EnsemblMetazoa"/>
        </authorList>
    </citation>
    <scope>IDENTIFICATION</scope>
    <source>
        <strain evidence="12">DH4</strain>
    </source>
</reference>
<accession>A0A7M7GQ11</accession>
<dbReference type="RefSeq" id="XP_006559685.1">
    <property type="nucleotide sequence ID" value="XM_006559622.3"/>
</dbReference>
<dbReference type="SUPFAM" id="SSF82895">
    <property type="entry name" value="TSP-1 type 1 repeat"/>
    <property type="match status" value="5"/>
</dbReference>
<dbReference type="Gene3D" id="4.10.410.10">
    <property type="entry name" value="Pancreatic trypsin inhibitor Kunitz domain"/>
    <property type="match status" value="1"/>
</dbReference>
<dbReference type="SMART" id="SM00209">
    <property type="entry name" value="TSP1"/>
    <property type="match status" value="5"/>
</dbReference>